<gene>
    <name evidence="2" type="ORF">Bpfe_009908</name>
</gene>
<sequence length="62" mass="6862">MSFFPSGEISGVDDDVSDSSTRSSSSGGWGNHHWARSFSERVRRLHDSRGHQEGASRSKLLQ</sequence>
<dbReference type="AlphaFoldDB" id="A0AAD8BVS0"/>
<feature type="region of interest" description="Disordered" evidence="1">
    <location>
        <begin position="1"/>
        <end position="33"/>
    </location>
</feature>
<evidence type="ECO:0000256" key="1">
    <source>
        <dbReference type="SAM" id="MobiDB-lite"/>
    </source>
</evidence>
<evidence type="ECO:0000313" key="2">
    <source>
        <dbReference type="EMBL" id="KAK0060720.1"/>
    </source>
</evidence>
<keyword evidence="3" id="KW-1185">Reference proteome</keyword>
<protein>
    <submittedName>
        <fullName evidence="2">Uncharacterized protein</fullName>
    </submittedName>
</protein>
<feature type="compositionally biased region" description="Low complexity" evidence="1">
    <location>
        <begin position="1"/>
        <end position="10"/>
    </location>
</feature>
<reference evidence="2" key="1">
    <citation type="journal article" date="2023" name="PLoS Negl. Trop. Dis.">
        <title>A genome sequence for Biomphalaria pfeifferi, the major vector snail for the human-infecting parasite Schistosoma mansoni.</title>
        <authorList>
            <person name="Bu L."/>
            <person name="Lu L."/>
            <person name="Laidemitt M.R."/>
            <person name="Zhang S.M."/>
            <person name="Mutuku M."/>
            <person name="Mkoji G."/>
            <person name="Steinauer M."/>
            <person name="Loker E.S."/>
        </authorList>
    </citation>
    <scope>NUCLEOTIDE SEQUENCE</scope>
    <source>
        <strain evidence="2">KasaAsao</strain>
    </source>
</reference>
<dbReference type="EMBL" id="JASAOG010000034">
    <property type="protein sequence ID" value="KAK0060720.1"/>
    <property type="molecule type" value="Genomic_DNA"/>
</dbReference>
<organism evidence="2 3">
    <name type="scientific">Biomphalaria pfeifferi</name>
    <name type="common">Bloodfluke planorb</name>
    <name type="synonym">Freshwater snail</name>
    <dbReference type="NCBI Taxonomy" id="112525"/>
    <lineage>
        <taxon>Eukaryota</taxon>
        <taxon>Metazoa</taxon>
        <taxon>Spiralia</taxon>
        <taxon>Lophotrochozoa</taxon>
        <taxon>Mollusca</taxon>
        <taxon>Gastropoda</taxon>
        <taxon>Heterobranchia</taxon>
        <taxon>Euthyneura</taxon>
        <taxon>Panpulmonata</taxon>
        <taxon>Hygrophila</taxon>
        <taxon>Lymnaeoidea</taxon>
        <taxon>Planorbidae</taxon>
        <taxon>Biomphalaria</taxon>
    </lineage>
</organism>
<reference evidence="2" key="2">
    <citation type="submission" date="2023-04" db="EMBL/GenBank/DDBJ databases">
        <authorList>
            <person name="Bu L."/>
            <person name="Lu L."/>
            <person name="Laidemitt M.R."/>
            <person name="Zhang S.M."/>
            <person name="Mutuku M."/>
            <person name="Mkoji G."/>
            <person name="Steinauer M."/>
            <person name="Loker E.S."/>
        </authorList>
    </citation>
    <scope>NUCLEOTIDE SEQUENCE</scope>
    <source>
        <strain evidence="2">KasaAsao</strain>
        <tissue evidence="2">Whole Snail</tissue>
    </source>
</reference>
<evidence type="ECO:0000313" key="3">
    <source>
        <dbReference type="Proteomes" id="UP001233172"/>
    </source>
</evidence>
<comment type="caution">
    <text evidence="2">The sequence shown here is derived from an EMBL/GenBank/DDBJ whole genome shotgun (WGS) entry which is preliminary data.</text>
</comment>
<name>A0AAD8BVS0_BIOPF</name>
<dbReference type="Proteomes" id="UP001233172">
    <property type="component" value="Unassembled WGS sequence"/>
</dbReference>
<accession>A0AAD8BVS0</accession>
<proteinExistence type="predicted"/>
<feature type="non-terminal residue" evidence="2">
    <location>
        <position position="62"/>
    </location>
</feature>